<accession>A0ABV7RPW1</accession>
<dbReference type="Proteomes" id="UP001595740">
    <property type="component" value="Unassembled WGS sequence"/>
</dbReference>
<organism evidence="3 4">
    <name type="scientific">Lysobacter cavernae</name>
    <dbReference type="NCBI Taxonomy" id="1685901"/>
    <lineage>
        <taxon>Bacteria</taxon>
        <taxon>Pseudomonadati</taxon>
        <taxon>Pseudomonadota</taxon>
        <taxon>Gammaproteobacteria</taxon>
        <taxon>Lysobacterales</taxon>
        <taxon>Lysobacteraceae</taxon>
        <taxon>Lysobacter</taxon>
    </lineage>
</organism>
<evidence type="ECO:0000256" key="1">
    <source>
        <dbReference type="SAM" id="MobiDB-lite"/>
    </source>
</evidence>
<evidence type="ECO:0000256" key="2">
    <source>
        <dbReference type="SAM" id="SignalP"/>
    </source>
</evidence>
<evidence type="ECO:0000313" key="3">
    <source>
        <dbReference type="EMBL" id="MFC3551410.1"/>
    </source>
</evidence>
<feature type="compositionally biased region" description="Basic and acidic residues" evidence="1">
    <location>
        <begin position="163"/>
        <end position="172"/>
    </location>
</feature>
<comment type="caution">
    <text evidence="3">The sequence shown here is derived from an EMBL/GenBank/DDBJ whole genome shotgun (WGS) entry which is preliminary data.</text>
</comment>
<feature type="region of interest" description="Disordered" evidence="1">
    <location>
        <begin position="154"/>
        <end position="202"/>
    </location>
</feature>
<keyword evidence="4" id="KW-1185">Reference proteome</keyword>
<feature type="chain" id="PRO_5046830929" evidence="2">
    <location>
        <begin position="20"/>
        <end position="264"/>
    </location>
</feature>
<name>A0ABV7RPW1_9GAMM</name>
<dbReference type="PROSITE" id="PS51257">
    <property type="entry name" value="PROKAR_LIPOPROTEIN"/>
    <property type="match status" value="1"/>
</dbReference>
<gene>
    <name evidence="3" type="ORF">ACFOLC_10355</name>
</gene>
<protein>
    <submittedName>
        <fullName evidence="3">Uncharacterized protein</fullName>
    </submittedName>
</protein>
<feature type="signal peptide" evidence="2">
    <location>
        <begin position="1"/>
        <end position="19"/>
    </location>
</feature>
<dbReference type="RefSeq" id="WP_386759176.1">
    <property type="nucleotide sequence ID" value="NZ_JBHRXK010000004.1"/>
</dbReference>
<sequence length="264" mass="28728">MFRTLFATFAVLAATAACAPLSARPLVEVAVIDRDRGDWLPPHPHRGQHWITGTPGHRYSVRLTNTSSRRVLAVLAVDGVNAVSGETAHPSQAGYVLGPWQSTQIHGWRKSLDDVAQFVFTDLADSYAARTGRPDHVGVIGVAVFEEARPTYFEPPPYPAPYPRDERERASSRAEAPAAAETHADRAMQPAPQSIGTGHGAREWSPVARTGFVRASRRPAQLSKLRYDDYTSLVARGVLRPYPHVSHGEPRAFPDGFVADPPGG</sequence>
<proteinExistence type="predicted"/>
<evidence type="ECO:0000313" key="4">
    <source>
        <dbReference type="Proteomes" id="UP001595740"/>
    </source>
</evidence>
<keyword evidence="2" id="KW-0732">Signal</keyword>
<dbReference type="EMBL" id="JBHRXK010000004">
    <property type="protein sequence ID" value="MFC3551410.1"/>
    <property type="molecule type" value="Genomic_DNA"/>
</dbReference>
<reference evidence="4" key="1">
    <citation type="journal article" date="2019" name="Int. J. Syst. Evol. Microbiol.">
        <title>The Global Catalogue of Microorganisms (GCM) 10K type strain sequencing project: providing services to taxonomists for standard genome sequencing and annotation.</title>
        <authorList>
            <consortium name="The Broad Institute Genomics Platform"/>
            <consortium name="The Broad Institute Genome Sequencing Center for Infectious Disease"/>
            <person name="Wu L."/>
            <person name="Ma J."/>
        </authorList>
    </citation>
    <scope>NUCLEOTIDE SEQUENCE [LARGE SCALE GENOMIC DNA]</scope>
    <source>
        <strain evidence="4">KCTC 42875</strain>
    </source>
</reference>